<proteinExistence type="predicted"/>
<gene>
    <name evidence="4" type="primary">cpaB</name>
    <name evidence="4" type="ORF">K3148_04100</name>
</gene>
<dbReference type="CDD" id="cd11614">
    <property type="entry name" value="SAF_CpaB_FlgA_like"/>
    <property type="match status" value="1"/>
</dbReference>
<dbReference type="EMBL" id="CP081295">
    <property type="protein sequence ID" value="QZD90584.1"/>
    <property type="molecule type" value="Genomic_DNA"/>
</dbReference>
<evidence type="ECO:0000256" key="2">
    <source>
        <dbReference type="SAM" id="Phobius"/>
    </source>
</evidence>
<dbReference type="InterPro" id="IPR031571">
    <property type="entry name" value="RcpC_dom"/>
</dbReference>
<evidence type="ECO:0000313" key="4">
    <source>
        <dbReference type="EMBL" id="QZD90584.1"/>
    </source>
</evidence>
<feature type="compositionally biased region" description="Basic and acidic residues" evidence="1">
    <location>
        <begin position="303"/>
        <end position="312"/>
    </location>
</feature>
<dbReference type="Pfam" id="PF16976">
    <property type="entry name" value="RcpC"/>
    <property type="match status" value="1"/>
</dbReference>
<keyword evidence="5" id="KW-1185">Reference proteome</keyword>
<name>A0ABX8ZS36_9SPHN</name>
<keyword evidence="2" id="KW-0472">Membrane</keyword>
<sequence>MRGRNLIILAVAIFIGLIAVFLANSYFSGVQEREDRRAEELQMARIVVATQEIQFGQPLTETNTRLVNWPAGSVPQGSYTSLQEALANGRVALRPITIGEPILTSKVSGADGRATLSANLPPDMRAVAIPVNRVAGVGGFVRPGDVVDIMLTRQIPGEGSGNADKMTTVVLENVLVLATDQVANDKATEPQVSRTATVQTDLFGAQKLALAREVGTFTLALRNVENQEVGATETVVTNDLGGSGYRIYGRRGSSGGANAGGGGTTPVINITPAMLGGATQASRAASAAPSRPRGPTMSVVRGTDSKTYEVER</sequence>
<dbReference type="NCBIfam" id="TIGR03177">
    <property type="entry name" value="pilus_cpaB"/>
    <property type="match status" value="1"/>
</dbReference>
<feature type="region of interest" description="Disordered" evidence="1">
    <location>
        <begin position="278"/>
        <end position="312"/>
    </location>
</feature>
<organism evidence="4 5">
    <name type="scientific">Qipengyuania aurantiaca</name>
    <dbReference type="NCBI Taxonomy" id="2867233"/>
    <lineage>
        <taxon>Bacteria</taxon>
        <taxon>Pseudomonadati</taxon>
        <taxon>Pseudomonadota</taxon>
        <taxon>Alphaproteobacteria</taxon>
        <taxon>Sphingomonadales</taxon>
        <taxon>Erythrobacteraceae</taxon>
        <taxon>Qipengyuania</taxon>
    </lineage>
</organism>
<dbReference type="Pfam" id="PF08666">
    <property type="entry name" value="SAF"/>
    <property type="match status" value="1"/>
</dbReference>
<protein>
    <submittedName>
        <fullName evidence="4">Flp pilus assembly protein CpaB</fullName>
    </submittedName>
</protein>
<keyword evidence="2" id="KW-0812">Transmembrane</keyword>
<keyword evidence="2" id="KW-1133">Transmembrane helix</keyword>
<feature type="compositionally biased region" description="Low complexity" evidence="1">
    <location>
        <begin position="278"/>
        <end position="295"/>
    </location>
</feature>
<evidence type="ECO:0000313" key="5">
    <source>
        <dbReference type="Proteomes" id="UP000824281"/>
    </source>
</evidence>
<accession>A0ABX8ZS36</accession>
<feature type="transmembrane region" description="Helical" evidence="2">
    <location>
        <begin position="6"/>
        <end position="27"/>
    </location>
</feature>
<dbReference type="Proteomes" id="UP000824281">
    <property type="component" value="Chromosome"/>
</dbReference>
<evidence type="ECO:0000259" key="3">
    <source>
        <dbReference type="SMART" id="SM00858"/>
    </source>
</evidence>
<dbReference type="InterPro" id="IPR017592">
    <property type="entry name" value="Pilus_assmbl_Flp-typ_CpaB"/>
</dbReference>
<feature type="domain" description="SAF" evidence="3">
    <location>
        <begin position="44"/>
        <end position="108"/>
    </location>
</feature>
<reference evidence="4 5" key="1">
    <citation type="submission" date="2021-08" db="EMBL/GenBank/DDBJ databases">
        <title>Comparative Genomics Analysis of the Genus Qipengyuania Reveals Extensive Genetic Diversity and Metabolic Versatility, Including the Description of Fifteen Novel Species.</title>
        <authorList>
            <person name="Liu Y."/>
        </authorList>
    </citation>
    <scope>NUCLEOTIDE SEQUENCE [LARGE SCALE GENOMIC DNA]</scope>
    <source>
        <strain evidence="4 5">1NDH13</strain>
    </source>
</reference>
<dbReference type="InterPro" id="IPR013974">
    <property type="entry name" value="SAF"/>
</dbReference>
<dbReference type="RefSeq" id="WP_221426049.1">
    <property type="nucleotide sequence ID" value="NZ_CP081295.1"/>
</dbReference>
<dbReference type="SMART" id="SM00858">
    <property type="entry name" value="SAF"/>
    <property type="match status" value="1"/>
</dbReference>
<evidence type="ECO:0000256" key="1">
    <source>
        <dbReference type="SAM" id="MobiDB-lite"/>
    </source>
</evidence>